<dbReference type="EMBL" id="MU004230">
    <property type="protein sequence ID" value="KAF2675497.1"/>
    <property type="molecule type" value="Genomic_DNA"/>
</dbReference>
<protein>
    <submittedName>
        <fullName evidence="2">Uncharacterized protein</fullName>
    </submittedName>
</protein>
<feature type="compositionally biased region" description="Polar residues" evidence="1">
    <location>
        <begin position="107"/>
        <end position="119"/>
    </location>
</feature>
<feature type="region of interest" description="Disordered" evidence="1">
    <location>
        <begin position="84"/>
        <end position="162"/>
    </location>
</feature>
<evidence type="ECO:0000256" key="1">
    <source>
        <dbReference type="SAM" id="MobiDB-lite"/>
    </source>
</evidence>
<reference evidence="2" key="1">
    <citation type="journal article" date="2020" name="Stud. Mycol.">
        <title>101 Dothideomycetes genomes: a test case for predicting lifestyles and emergence of pathogens.</title>
        <authorList>
            <person name="Haridas S."/>
            <person name="Albert R."/>
            <person name="Binder M."/>
            <person name="Bloem J."/>
            <person name="Labutti K."/>
            <person name="Salamov A."/>
            <person name="Andreopoulos B."/>
            <person name="Baker S."/>
            <person name="Barry K."/>
            <person name="Bills G."/>
            <person name="Bluhm B."/>
            <person name="Cannon C."/>
            <person name="Castanera R."/>
            <person name="Culley D."/>
            <person name="Daum C."/>
            <person name="Ezra D."/>
            <person name="Gonzalez J."/>
            <person name="Henrissat B."/>
            <person name="Kuo A."/>
            <person name="Liang C."/>
            <person name="Lipzen A."/>
            <person name="Lutzoni F."/>
            <person name="Magnuson J."/>
            <person name="Mondo S."/>
            <person name="Nolan M."/>
            <person name="Ohm R."/>
            <person name="Pangilinan J."/>
            <person name="Park H.-J."/>
            <person name="Ramirez L."/>
            <person name="Alfaro M."/>
            <person name="Sun H."/>
            <person name="Tritt A."/>
            <person name="Yoshinaga Y."/>
            <person name="Zwiers L.-H."/>
            <person name="Turgeon B."/>
            <person name="Goodwin S."/>
            <person name="Spatafora J."/>
            <person name="Crous P."/>
            <person name="Grigoriev I."/>
        </authorList>
    </citation>
    <scope>NUCLEOTIDE SEQUENCE</scope>
    <source>
        <strain evidence="2">CBS 115976</strain>
    </source>
</reference>
<keyword evidence="3" id="KW-1185">Reference proteome</keyword>
<gene>
    <name evidence="2" type="ORF">BT63DRAFT_39754</name>
</gene>
<organism evidence="2 3">
    <name type="scientific">Microthyrium microscopicum</name>
    <dbReference type="NCBI Taxonomy" id="703497"/>
    <lineage>
        <taxon>Eukaryota</taxon>
        <taxon>Fungi</taxon>
        <taxon>Dikarya</taxon>
        <taxon>Ascomycota</taxon>
        <taxon>Pezizomycotina</taxon>
        <taxon>Dothideomycetes</taxon>
        <taxon>Dothideomycetes incertae sedis</taxon>
        <taxon>Microthyriales</taxon>
        <taxon>Microthyriaceae</taxon>
        <taxon>Microthyrium</taxon>
    </lineage>
</organism>
<dbReference type="AlphaFoldDB" id="A0A6A6UVR1"/>
<evidence type="ECO:0000313" key="2">
    <source>
        <dbReference type="EMBL" id="KAF2675497.1"/>
    </source>
</evidence>
<dbReference type="PRINTS" id="PR01217">
    <property type="entry name" value="PRICHEXTENSN"/>
</dbReference>
<proteinExistence type="predicted"/>
<sequence>MPYVSISLATMPPQITSSISLANPSSSNPFVPVIVASPGPKLSTSHLTIPAGPKVSPSFTGMTKPGLSLAPALPKATSSYAPLNLAPAPKPSSSTRPFSLNLAPRPSVQQEQKTTTSILVAQPPSPTKEPSASGLHLAPAPKPSPPTTSGMQLAPAPTRPSNLPLAPVSKAAISVAPPKEQMVLTMSVFIEPAACQCGAVQCPAAENLRALCTQAASRDCKSRCSPQTKYYTVTVDATEAAVTPAAIAGPI</sequence>
<accession>A0A6A6UVR1</accession>
<dbReference type="Proteomes" id="UP000799302">
    <property type="component" value="Unassembled WGS sequence"/>
</dbReference>
<evidence type="ECO:0000313" key="3">
    <source>
        <dbReference type="Proteomes" id="UP000799302"/>
    </source>
</evidence>
<name>A0A6A6UVR1_9PEZI</name>